<sequence>MAVWGPTAFLLLTVLVQGVIGIGSGSLREVPTCQTALQTIQQNKQLDNFASILRQTRLAGLLDDPAFPATVFAVKNEALAGLSRLLSTNGSLATEQVKAIAHFHVLPFSLQKATRFNTTAKQFTTMLGQPIFLQQLPVPVVTGLLNSSALLTSKPMPACQAEVYLVDGVLLPDLRQVAEGKKSEKQQREAEAERQALAVPERTPQQTGSAGLSKASRPELSTLTTTGGEGMADSKHTTVSAGSRADKQEPKDELDSLGATTPDDLMEDGQVGAEATDPTKAAAEAAATNAAASKTLENDLEGVYSHSGGDKLGQKGSGVLKSIMGMFSPSDSSESQYKHNAGSSGDTSRSTHAHPSSKFLRGDTAGGSRQGEESEAW</sequence>
<evidence type="ECO:0000256" key="2">
    <source>
        <dbReference type="SAM" id="SignalP"/>
    </source>
</evidence>
<dbReference type="AlphaFoldDB" id="A0AAW1T6V7"/>
<feature type="compositionally biased region" description="Basic and acidic residues" evidence="1">
    <location>
        <begin position="244"/>
        <end position="254"/>
    </location>
</feature>
<feature type="region of interest" description="Disordered" evidence="1">
    <location>
        <begin position="323"/>
        <end position="377"/>
    </location>
</feature>
<accession>A0AAW1T6V7</accession>
<feature type="chain" id="PRO_5043901114" description="FAS1 domain-containing protein" evidence="2">
    <location>
        <begin position="22"/>
        <end position="377"/>
    </location>
</feature>
<dbReference type="InterPro" id="IPR000782">
    <property type="entry name" value="FAS1_domain"/>
</dbReference>
<feature type="signal peptide" evidence="2">
    <location>
        <begin position="1"/>
        <end position="21"/>
    </location>
</feature>
<name>A0AAW1T6V7_9CHLO</name>
<feature type="region of interest" description="Disordered" evidence="1">
    <location>
        <begin position="180"/>
        <end position="288"/>
    </location>
</feature>
<dbReference type="Pfam" id="PF02469">
    <property type="entry name" value="Fasciclin"/>
    <property type="match status" value="1"/>
</dbReference>
<dbReference type="EMBL" id="JALJOV010000380">
    <property type="protein sequence ID" value="KAK9864209.1"/>
    <property type="molecule type" value="Genomic_DNA"/>
</dbReference>
<comment type="caution">
    <text evidence="4">The sequence shown here is derived from an EMBL/GenBank/DDBJ whole genome shotgun (WGS) entry which is preliminary data.</text>
</comment>
<dbReference type="Gene3D" id="2.30.180.10">
    <property type="entry name" value="FAS1 domain"/>
    <property type="match status" value="1"/>
</dbReference>
<keyword evidence="2" id="KW-0732">Signal</keyword>
<feature type="compositionally biased region" description="Low complexity" evidence="1">
    <location>
        <begin position="273"/>
        <end position="288"/>
    </location>
</feature>
<feature type="compositionally biased region" description="Basic and acidic residues" evidence="1">
    <location>
        <begin position="180"/>
        <end position="194"/>
    </location>
</feature>
<evidence type="ECO:0000259" key="3">
    <source>
        <dbReference type="PROSITE" id="PS50213"/>
    </source>
</evidence>
<keyword evidence="5" id="KW-1185">Reference proteome</keyword>
<proteinExistence type="predicted"/>
<dbReference type="SUPFAM" id="SSF82153">
    <property type="entry name" value="FAS1 domain"/>
    <property type="match status" value="1"/>
</dbReference>
<evidence type="ECO:0000256" key="1">
    <source>
        <dbReference type="SAM" id="MobiDB-lite"/>
    </source>
</evidence>
<evidence type="ECO:0000313" key="4">
    <source>
        <dbReference type="EMBL" id="KAK9864209.1"/>
    </source>
</evidence>
<dbReference type="Proteomes" id="UP001485043">
    <property type="component" value="Unassembled WGS sequence"/>
</dbReference>
<feature type="compositionally biased region" description="Polar residues" evidence="1">
    <location>
        <begin position="341"/>
        <end position="354"/>
    </location>
</feature>
<evidence type="ECO:0000313" key="5">
    <source>
        <dbReference type="Proteomes" id="UP001485043"/>
    </source>
</evidence>
<gene>
    <name evidence="4" type="ORF">WJX84_000726</name>
</gene>
<dbReference type="SMART" id="SM00554">
    <property type="entry name" value="FAS1"/>
    <property type="match status" value="1"/>
</dbReference>
<feature type="domain" description="FAS1" evidence="3">
    <location>
        <begin position="33"/>
        <end position="170"/>
    </location>
</feature>
<reference evidence="4 5" key="1">
    <citation type="journal article" date="2024" name="Nat. Commun.">
        <title>Phylogenomics reveals the evolutionary origins of lichenization in chlorophyte algae.</title>
        <authorList>
            <person name="Puginier C."/>
            <person name="Libourel C."/>
            <person name="Otte J."/>
            <person name="Skaloud P."/>
            <person name="Haon M."/>
            <person name="Grisel S."/>
            <person name="Petersen M."/>
            <person name="Berrin J.G."/>
            <person name="Delaux P.M."/>
            <person name="Dal Grande F."/>
            <person name="Keller J."/>
        </authorList>
    </citation>
    <scope>NUCLEOTIDE SEQUENCE [LARGE SCALE GENOMIC DNA]</scope>
    <source>
        <strain evidence="4 5">SAG 2523</strain>
    </source>
</reference>
<organism evidence="4 5">
    <name type="scientific">Apatococcus fuscideae</name>
    <dbReference type="NCBI Taxonomy" id="2026836"/>
    <lineage>
        <taxon>Eukaryota</taxon>
        <taxon>Viridiplantae</taxon>
        <taxon>Chlorophyta</taxon>
        <taxon>core chlorophytes</taxon>
        <taxon>Trebouxiophyceae</taxon>
        <taxon>Chlorellales</taxon>
        <taxon>Chlorellaceae</taxon>
        <taxon>Apatococcus</taxon>
    </lineage>
</organism>
<dbReference type="InterPro" id="IPR036378">
    <property type="entry name" value="FAS1_dom_sf"/>
</dbReference>
<dbReference type="PROSITE" id="PS50213">
    <property type="entry name" value="FAS1"/>
    <property type="match status" value="1"/>
</dbReference>
<protein>
    <recommendedName>
        <fullName evidence="3">FAS1 domain-containing protein</fullName>
    </recommendedName>
</protein>